<gene>
    <name evidence="1" type="ORF">SE37_10040</name>
</gene>
<evidence type="ECO:0000313" key="1">
    <source>
        <dbReference type="EMBL" id="KIE42947.1"/>
    </source>
</evidence>
<reference evidence="1 2" key="1">
    <citation type="submission" date="2015-01" db="EMBL/GenBank/DDBJ databases">
        <title>Genome sequence of the anaerobic bacterium Geobacter soli GSS01, a dissimilatory Fe(III) reducer from soil.</title>
        <authorList>
            <person name="Yang G."/>
            <person name="Zhou S."/>
        </authorList>
    </citation>
    <scope>NUCLEOTIDE SEQUENCE [LARGE SCALE GENOMIC DNA]</scope>
    <source>
        <strain evidence="1 2">GSS01</strain>
    </source>
</reference>
<evidence type="ECO:0000313" key="2">
    <source>
        <dbReference type="Proteomes" id="UP000031433"/>
    </source>
</evidence>
<organism evidence="1 2">
    <name type="scientific">Geobacter soli</name>
    <dbReference type="NCBI Taxonomy" id="1510391"/>
    <lineage>
        <taxon>Bacteria</taxon>
        <taxon>Pseudomonadati</taxon>
        <taxon>Thermodesulfobacteriota</taxon>
        <taxon>Desulfuromonadia</taxon>
        <taxon>Geobacterales</taxon>
        <taxon>Geobacteraceae</taxon>
        <taxon>Geobacter</taxon>
    </lineage>
</organism>
<protein>
    <submittedName>
        <fullName evidence="1">Uncharacterized protein</fullName>
    </submittedName>
</protein>
<dbReference type="Proteomes" id="UP000031433">
    <property type="component" value="Unassembled WGS sequence"/>
</dbReference>
<accession>A0A0C1QQH8</accession>
<dbReference type="EMBL" id="JXBL01000001">
    <property type="protein sequence ID" value="KIE42947.1"/>
    <property type="molecule type" value="Genomic_DNA"/>
</dbReference>
<dbReference type="AlphaFoldDB" id="A0A0C1QQH8"/>
<dbReference type="RefSeq" id="WP_039645972.1">
    <property type="nucleotide sequence ID" value="NZ_JXBL01000001.1"/>
</dbReference>
<name>A0A0C1QQH8_9BACT</name>
<keyword evidence="2" id="KW-1185">Reference proteome</keyword>
<comment type="caution">
    <text evidence="1">The sequence shown here is derived from an EMBL/GenBank/DDBJ whole genome shotgun (WGS) entry which is preliminary data.</text>
</comment>
<proteinExistence type="predicted"/>
<sequence length="282" mass="29869">MTEAVMLQPPDRSVSRLAFAVRLVDDFAPEREPPAGVTVTLTGGGTQGVRNPGGWHLFMDLPAGTYRVSARSELYLAEDKEIDTALLDPGLPVVELLLKPSAAYPFPPGTTLVRCVVRNEADLGVPDARVEAVPWMPAPSVKGRVRQGGAQAGQPAIRLEHLSGELAAGDMLLVREGDPSRQEIVRIAAPLPSNASQPFNLAAPLRFGHAAGTPVHLLAAAAPSTTSTAGTGEFVVYQRNASARLFVIRLSTSAAGYRPDERDLEIVEGTTQSVGVISLQQL</sequence>